<dbReference type="GeneID" id="56269225"/>
<keyword evidence="2" id="KW-0614">Plasmid</keyword>
<dbReference type="AlphaFoldDB" id="A0AAC8XNW8"/>
<accession>A0AAC8XNW8</accession>
<geneLocation type="plasmid" evidence="2 3">
    <name>pAMEDUM8_300</name>
</geneLocation>
<name>A0AAC8XNW8_9ALTE</name>
<dbReference type="EMBL" id="CP013929">
    <property type="protein sequence ID" value="AMJ80792.1"/>
    <property type="molecule type" value="Genomic_DNA"/>
</dbReference>
<gene>
    <name evidence="2" type="ORF">AV942_20625</name>
</gene>
<protein>
    <submittedName>
        <fullName evidence="2">Uncharacterized protein</fullName>
    </submittedName>
</protein>
<evidence type="ECO:0000256" key="1">
    <source>
        <dbReference type="SAM" id="MobiDB-lite"/>
    </source>
</evidence>
<feature type="region of interest" description="Disordered" evidence="1">
    <location>
        <begin position="481"/>
        <end position="500"/>
    </location>
</feature>
<sequence length="500" mass="55627">MPNLVLLDKKETIKSIQDDAESTYSKFEPLLQRMPQVASGAVEIRQAQKWLDAASKTLKQSQVLRLIKESSGLTAHDIRALWAFDKGEYYPTYEAKEVYLLKNLEAIRAPSASVHEEGYLKAVLRQVTKSKYGFNDATNIKSSEQAREFAGKLPWALNIDSYLGESNGSQFAYDIKTDYVNKLSTKDILNQSDIIRHHFIQLAASNNLHDLSSSYQFNISVSPHTAKTISSMAGLDAEGFSLAIQIAKKAESSSDDVVIKKDSIQTKPEIFQQIIKTGDTHWNNMLNGIKPSFQKTQDVDLTTKQKSDYEEVAKKYAIARMMEAKAKEAFAEARELLPQTVQGVPAGFTSPYPAVLVGSRKEFDLDSAVLALSNSDIPEHFYKSVKYDIPALIKEAQIRGVDTGKYCALGAPDKSKVVDSLEMIGIDKSTFESSSHHVHLSGQTRGQVHEHLNELRDVVEMQYTTIEQELLGNGSLDMNSHNLNLNGDSEQSHDFAPQVG</sequence>
<evidence type="ECO:0000313" key="3">
    <source>
        <dbReference type="Proteomes" id="UP000061468"/>
    </source>
</evidence>
<dbReference type="Proteomes" id="UP000061468">
    <property type="component" value="Plasmid pAMEDUM8_300"/>
</dbReference>
<evidence type="ECO:0000313" key="2">
    <source>
        <dbReference type="EMBL" id="AMJ80792.1"/>
    </source>
</evidence>
<organism evidence="2 3">
    <name type="scientific">Alteromonas mediterranea</name>
    <dbReference type="NCBI Taxonomy" id="314275"/>
    <lineage>
        <taxon>Bacteria</taxon>
        <taxon>Pseudomonadati</taxon>
        <taxon>Pseudomonadota</taxon>
        <taxon>Gammaproteobacteria</taxon>
        <taxon>Alteromonadales</taxon>
        <taxon>Alteromonadaceae</taxon>
        <taxon>Alteromonas/Salinimonas group</taxon>
        <taxon>Alteromonas</taxon>
    </lineage>
</organism>
<dbReference type="RefSeq" id="WP_015068606.1">
    <property type="nucleotide sequence ID" value="NZ_CAKMLI010000007.1"/>
</dbReference>
<reference evidence="2 3" key="1">
    <citation type="submission" date="2015-12" db="EMBL/GenBank/DDBJ databases">
        <title>Intraspecies pangenome expansion in the marine bacterium Alteromonas.</title>
        <authorList>
            <person name="Lopez-Perez M."/>
            <person name="Rodriguez-Valera F."/>
        </authorList>
    </citation>
    <scope>NUCLEOTIDE SEQUENCE [LARGE SCALE GENOMIC DNA]</scope>
    <source>
        <strain evidence="2 3">UM8</strain>
        <plasmid evidence="2 3">pAMEDUM8_300</plasmid>
    </source>
</reference>
<proteinExistence type="predicted"/>